<comment type="caution">
    <text evidence="3">The sequence shown here is derived from an EMBL/GenBank/DDBJ whole genome shotgun (WGS) entry which is preliminary data.</text>
</comment>
<feature type="region of interest" description="Disordered" evidence="1">
    <location>
        <begin position="248"/>
        <end position="277"/>
    </location>
</feature>
<evidence type="ECO:0000259" key="2">
    <source>
        <dbReference type="PROSITE" id="PS50086"/>
    </source>
</evidence>
<proteinExistence type="predicted"/>
<sequence>MKSRSSISLRRNQFVLTPYSQMRVDNGILTVRYEEALLSKPPIAVTVPPPTHPPTDVHPAFRKSFENIEGNDRKRDSGLANTTSSRCEERRAETASPSCSLRLNPLKVERDRGNRIDSYSSCVKGVHLPAMKIGSLNSSSLDSPEKFEENWETSFRSKCDKDTTKSNKCGFSGIQTRISTEQWLGDTSLDLLSLPKSESVMIDRQKAVEAHSCNKNVSRPPIVSISTDFSDLNDEIERESENIRSMYEKGVSPNDEKIDGSSNQSLDDNNSTNNRSNKHSSILCQFLTPVSYVLVSTISQTSESNFSGRCAHEFAGGIEDWEDIDGRDIDRYGFITKFNSDTSSQPPEPVPPHRISTILQLAANSPRRRRGVHRISSTVMSMYKYPHRSISTKTTSSDNQSPFAKSTRKDNQVWFPTSRFRRLVDEAGDMLTLPCEVSSMCEAGEENLMDNIKRKEWRRVEKWKKMAKIITPAPGGEGMKFEFDAKSAKLVQRTWKGIPDRWRAAAWYSFLRTSAKNQNISTSESEIISCFYQLLQENSIDDVQIDLDVPRTINSHIMFRKRYRGGQRLLFRILHCFSLYSPKTGYVQGMASLAATLLCYYDEEKAFIMLVRLWTLRSMDKLYDPGFQGLLTAFEEFKKNWVTNDAVSKKLETLCIEPTAYGTRWYLTLFNYSIPFSAQLRVWDVFMLLGDRDTSSSPENFFSGGLSILHATSAALIDATREILLESDFENAMKTLTSWIPIKDDELFMRVVRAEWKLHHKKRLTS</sequence>
<dbReference type="InterPro" id="IPR050302">
    <property type="entry name" value="Rab_GAP_TBC_domain"/>
</dbReference>
<dbReference type="Proteomes" id="UP000285326">
    <property type="component" value="Unassembled WGS sequence"/>
</dbReference>
<reference evidence="3 4" key="1">
    <citation type="journal article" date="2018" name="BMC Genomics">
        <title>Comparative genome analyses reveal sequence features reflecting distinct modes of host-adaptation between dicot and monocot powdery mildew.</title>
        <authorList>
            <person name="Wu Y."/>
            <person name="Ma X."/>
            <person name="Pan Z."/>
            <person name="Kale S.D."/>
            <person name="Song Y."/>
            <person name="King H."/>
            <person name="Zhang Q."/>
            <person name="Presley C."/>
            <person name="Deng X."/>
            <person name="Wei C.I."/>
            <person name="Xiao S."/>
        </authorList>
    </citation>
    <scope>NUCLEOTIDE SEQUENCE [LARGE SCALE GENOMIC DNA]</scope>
    <source>
        <strain evidence="3">UMSG1</strain>
    </source>
</reference>
<protein>
    <submittedName>
        <fullName evidence="3">Putative tbc domain-containing protein</fullName>
    </submittedName>
</protein>
<dbReference type="Gene3D" id="1.10.8.270">
    <property type="entry name" value="putative rabgap domain of human tbc1 domain family member 14 like domains"/>
    <property type="match status" value="1"/>
</dbReference>
<dbReference type="FunFam" id="1.10.472.80:FF:000055">
    <property type="entry name" value="TBC domain-containing protein C1778.09"/>
    <property type="match status" value="1"/>
</dbReference>
<dbReference type="SUPFAM" id="SSF47923">
    <property type="entry name" value="Ypt/Rab-GAP domain of gyp1p"/>
    <property type="match status" value="2"/>
</dbReference>
<evidence type="ECO:0000256" key="1">
    <source>
        <dbReference type="SAM" id="MobiDB-lite"/>
    </source>
</evidence>
<dbReference type="EMBL" id="MCBS01024812">
    <property type="protein sequence ID" value="RKF72472.1"/>
    <property type="molecule type" value="Genomic_DNA"/>
</dbReference>
<organism evidence="3 4">
    <name type="scientific">Golovinomyces cichoracearum</name>
    <dbReference type="NCBI Taxonomy" id="62708"/>
    <lineage>
        <taxon>Eukaryota</taxon>
        <taxon>Fungi</taxon>
        <taxon>Dikarya</taxon>
        <taxon>Ascomycota</taxon>
        <taxon>Pezizomycotina</taxon>
        <taxon>Leotiomycetes</taxon>
        <taxon>Erysiphales</taxon>
        <taxon>Erysiphaceae</taxon>
        <taxon>Golovinomyces</taxon>
    </lineage>
</organism>
<feature type="compositionally biased region" description="Basic and acidic residues" evidence="1">
    <location>
        <begin position="67"/>
        <end position="77"/>
    </location>
</feature>
<dbReference type="PANTHER" id="PTHR47219">
    <property type="entry name" value="RAB GTPASE-ACTIVATING PROTEIN 1-LIKE"/>
    <property type="match status" value="1"/>
</dbReference>
<accession>A0A420IDA9</accession>
<dbReference type="InterPro" id="IPR035969">
    <property type="entry name" value="Rab-GAP_TBC_sf"/>
</dbReference>
<dbReference type="PANTHER" id="PTHR47219:SF9">
    <property type="entry name" value="GTPASE ACTIVATING PROTEIN AND CENTROSOME-ASSOCIATED, ISOFORM B"/>
    <property type="match status" value="1"/>
</dbReference>
<feature type="compositionally biased region" description="Polar residues" evidence="1">
    <location>
        <begin position="260"/>
        <end position="277"/>
    </location>
</feature>
<name>A0A420IDA9_9PEZI</name>
<gene>
    <name evidence="3" type="ORF">GcM1_248191</name>
</gene>
<dbReference type="SMART" id="SM00164">
    <property type="entry name" value="TBC"/>
    <property type="match status" value="1"/>
</dbReference>
<dbReference type="FunFam" id="1.10.8.270:FF:000023">
    <property type="entry name" value="TBC domain-containing protein C1778.09"/>
    <property type="match status" value="1"/>
</dbReference>
<feature type="domain" description="Rab-GAP TBC" evidence="2">
    <location>
        <begin position="497"/>
        <end position="690"/>
    </location>
</feature>
<evidence type="ECO:0000313" key="3">
    <source>
        <dbReference type="EMBL" id="RKF72472.1"/>
    </source>
</evidence>
<evidence type="ECO:0000313" key="4">
    <source>
        <dbReference type="Proteomes" id="UP000285326"/>
    </source>
</evidence>
<dbReference type="Pfam" id="PF00566">
    <property type="entry name" value="RabGAP-TBC"/>
    <property type="match status" value="1"/>
</dbReference>
<dbReference type="GO" id="GO:0031267">
    <property type="term" value="F:small GTPase binding"/>
    <property type="evidence" value="ECO:0007669"/>
    <property type="project" value="TreeGrafter"/>
</dbReference>
<dbReference type="Gene3D" id="1.10.472.80">
    <property type="entry name" value="Ypt/Rab-GAP domain of gyp1p, domain 3"/>
    <property type="match status" value="1"/>
</dbReference>
<dbReference type="PROSITE" id="PS50086">
    <property type="entry name" value="TBC_RABGAP"/>
    <property type="match status" value="1"/>
</dbReference>
<dbReference type="GO" id="GO:0005096">
    <property type="term" value="F:GTPase activator activity"/>
    <property type="evidence" value="ECO:0007669"/>
    <property type="project" value="TreeGrafter"/>
</dbReference>
<feature type="region of interest" description="Disordered" evidence="1">
    <location>
        <begin position="67"/>
        <end position="94"/>
    </location>
</feature>
<dbReference type="AlphaFoldDB" id="A0A420IDA9"/>
<dbReference type="InterPro" id="IPR000195">
    <property type="entry name" value="Rab-GAP-TBC_dom"/>
</dbReference>